<sequence>MILKQRDCFYAHGRRKTQRIYTDMQAILMWAYSSMVCLYKCGKQPRNILEIPSTLETDAVA</sequence>
<reference evidence="1 2" key="1">
    <citation type="submission" date="2009-01" db="EMBL/GenBank/DDBJ databases">
        <authorList>
            <person name="Fulton L."/>
            <person name="Clifton S."/>
            <person name="Fulton B."/>
            <person name="Xu J."/>
            <person name="Minx P."/>
            <person name="Pepin K.H."/>
            <person name="Johnson M."/>
            <person name="Bhonagiri V."/>
            <person name="Nash W.E."/>
            <person name="Mardis E.R."/>
            <person name="Wilson R.K."/>
        </authorList>
    </citation>
    <scope>NUCLEOTIDE SEQUENCE [LARGE SCALE GENOMIC DNA]</scope>
    <source>
        <strain evidence="2">DSM 10507 / JCM 14656 / S5a33</strain>
    </source>
</reference>
<comment type="caution">
    <text evidence="1">The sequence shown here is derived from an EMBL/GenBank/DDBJ whole genome shotgun (WGS) entry which is preliminary data.</text>
</comment>
<dbReference type="HOGENOM" id="CLU_2913255_0_0_9"/>
<name>C0CMT4_BLAHS</name>
<evidence type="ECO:0000313" key="2">
    <source>
        <dbReference type="Proteomes" id="UP000003100"/>
    </source>
</evidence>
<evidence type="ECO:0000313" key="1">
    <source>
        <dbReference type="EMBL" id="EEG48904.1"/>
    </source>
</evidence>
<gene>
    <name evidence="1" type="ORF">RUMHYD_02172</name>
</gene>
<dbReference type="Proteomes" id="UP000003100">
    <property type="component" value="Unassembled WGS sequence"/>
</dbReference>
<proteinExistence type="predicted"/>
<reference evidence="1 2" key="2">
    <citation type="submission" date="2009-02" db="EMBL/GenBank/DDBJ databases">
        <title>Draft genome sequence of Blautia hydrogenotrophica DSM 10507 (Ruminococcus hydrogenotrophicus DSM 10507).</title>
        <authorList>
            <person name="Sudarsanam P."/>
            <person name="Ley R."/>
            <person name="Guruge J."/>
            <person name="Turnbaugh P.J."/>
            <person name="Mahowald M."/>
            <person name="Liep D."/>
            <person name="Gordon J."/>
        </authorList>
    </citation>
    <scope>NUCLEOTIDE SEQUENCE [LARGE SCALE GENOMIC DNA]</scope>
    <source>
        <strain evidence="2">DSM 10507 / JCM 14656 / S5a33</strain>
    </source>
</reference>
<protein>
    <submittedName>
        <fullName evidence="1">Uncharacterized protein</fullName>
    </submittedName>
</protein>
<dbReference type="PATRIC" id="fig|476272.21.peg.1602"/>
<keyword evidence="2" id="KW-1185">Reference proteome</keyword>
<organism evidence="1 2">
    <name type="scientific">Blautia hydrogenotrophica (strain DSM 10507 / JCM 14656 / S5a33)</name>
    <name type="common">Ruminococcus hydrogenotrophicus</name>
    <dbReference type="NCBI Taxonomy" id="476272"/>
    <lineage>
        <taxon>Bacteria</taxon>
        <taxon>Bacillati</taxon>
        <taxon>Bacillota</taxon>
        <taxon>Clostridia</taxon>
        <taxon>Lachnospirales</taxon>
        <taxon>Lachnospiraceae</taxon>
        <taxon>Blautia</taxon>
    </lineage>
</organism>
<dbReference type="AlphaFoldDB" id="C0CMT4"/>
<accession>C0CMT4</accession>
<dbReference type="EMBL" id="ACBZ01000116">
    <property type="protein sequence ID" value="EEG48904.1"/>
    <property type="molecule type" value="Genomic_DNA"/>
</dbReference>